<keyword evidence="5" id="KW-1185">Reference proteome</keyword>
<dbReference type="GO" id="GO:0030983">
    <property type="term" value="F:mismatched DNA binding"/>
    <property type="evidence" value="ECO:0007669"/>
    <property type="project" value="TreeGrafter"/>
</dbReference>
<accession>A0A5C3LMD5</accession>
<gene>
    <name evidence="4" type="ORF">FA15DRAFT_581575</name>
</gene>
<dbReference type="Pfam" id="PF16278">
    <property type="entry name" value="zf-C2HE"/>
    <property type="match status" value="1"/>
</dbReference>
<sequence length="263" mass="30185">MSNSNLTILKRYATGDPNSLPSSVLFQFSDKFMTIFDAYPKSIFHFLILPRVVEGGDFSAVELKNLKTLLKGDKEKAKQLVEAFQSEAQNVKKQIEEEMTERYGFKWDVWIGFHAVPSMEHLHLHVLSADMCSEKMKNKKHYNSFHPSKGFFLHINDVLDWFEATPGYYQQVTKLDPKAYEALLKEGLTCWKCGSEMKNIPSLKEHLQEEWNKQESRSRRTAAKRKVVEGHSGSNPKEKQANSGDEIPAKKRKGDPDLTQSND</sequence>
<dbReference type="EMBL" id="ML210147">
    <property type="protein sequence ID" value="TFK29881.1"/>
    <property type="molecule type" value="Genomic_DNA"/>
</dbReference>
<protein>
    <submittedName>
        <fullName evidence="4">HIT-like protein</fullName>
    </submittedName>
</protein>
<organism evidence="4 5">
    <name type="scientific">Coprinopsis marcescibilis</name>
    <name type="common">Agaric fungus</name>
    <name type="synonym">Psathyrella marcescibilis</name>
    <dbReference type="NCBI Taxonomy" id="230819"/>
    <lineage>
        <taxon>Eukaryota</taxon>
        <taxon>Fungi</taxon>
        <taxon>Dikarya</taxon>
        <taxon>Basidiomycota</taxon>
        <taxon>Agaricomycotina</taxon>
        <taxon>Agaricomycetes</taxon>
        <taxon>Agaricomycetidae</taxon>
        <taxon>Agaricales</taxon>
        <taxon>Agaricineae</taxon>
        <taxon>Psathyrellaceae</taxon>
        <taxon>Coprinopsis</taxon>
    </lineage>
</organism>
<dbReference type="InterPro" id="IPR032566">
    <property type="entry name" value="Znf-C2HE"/>
</dbReference>
<dbReference type="STRING" id="230819.A0A5C3LMD5"/>
<evidence type="ECO:0000259" key="3">
    <source>
        <dbReference type="Pfam" id="PF16278"/>
    </source>
</evidence>
<dbReference type="PANTHER" id="PTHR12486:SF4">
    <property type="entry name" value="APRATAXIN"/>
    <property type="match status" value="1"/>
</dbReference>
<feature type="coiled-coil region" evidence="1">
    <location>
        <begin position="63"/>
        <end position="101"/>
    </location>
</feature>
<dbReference type="Gene3D" id="3.30.428.10">
    <property type="entry name" value="HIT-like"/>
    <property type="match status" value="1"/>
</dbReference>
<dbReference type="SUPFAM" id="SSF54197">
    <property type="entry name" value="HIT-like"/>
    <property type="match status" value="1"/>
</dbReference>
<dbReference type="GO" id="GO:0003697">
    <property type="term" value="F:single-stranded DNA binding"/>
    <property type="evidence" value="ECO:0007669"/>
    <property type="project" value="TreeGrafter"/>
</dbReference>
<dbReference type="Proteomes" id="UP000307440">
    <property type="component" value="Unassembled WGS sequence"/>
</dbReference>
<evidence type="ECO:0000313" key="4">
    <source>
        <dbReference type="EMBL" id="TFK29881.1"/>
    </source>
</evidence>
<proteinExistence type="predicted"/>
<evidence type="ECO:0000256" key="1">
    <source>
        <dbReference type="SAM" id="Coils"/>
    </source>
</evidence>
<reference evidence="4 5" key="1">
    <citation type="journal article" date="2019" name="Nat. Ecol. Evol.">
        <title>Megaphylogeny resolves global patterns of mushroom evolution.</title>
        <authorList>
            <person name="Varga T."/>
            <person name="Krizsan K."/>
            <person name="Foldi C."/>
            <person name="Dima B."/>
            <person name="Sanchez-Garcia M."/>
            <person name="Sanchez-Ramirez S."/>
            <person name="Szollosi G.J."/>
            <person name="Szarkandi J.G."/>
            <person name="Papp V."/>
            <person name="Albert L."/>
            <person name="Andreopoulos W."/>
            <person name="Angelini C."/>
            <person name="Antonin V."/>
            <person name="Barry K.W."/>
            <person name="Bougher N.L."/>
            <person name="Buchanan P."/>
            <person name="Buyck B."/>
            <person name="Bense V."/>
            <person name="Catcheside P."/>
            <person name="Chovatia M."/>
            <person name="Cooper J."/>
            <person name="Damon W."/>
            <person name="Desjardin D."/>
            <person name="Finy P."/>
            <person name="Geml J."/>
            <person name="Haridas S."/>
            <person name="Hughes K."/>
            <person name="Justo A."/>
            <person name="Karasinski D."/>
            <person name="Kautmanova I."/>
            <person name="Kiss B."/>
            <person name="Kocsube S."/>
            <person name="Kotiranta H."/>
            <person name="LaButti K.M."/>
            <person name="Lechner B.E."/>
            <person name="Liimatainen K."/>
            <person name="Lipzen A."/>
            <person name="Lukacs Z."/>
            <person name="Mihaltcheva S."/>
            <person name="Morgado L.N."/>
            <person name="Niskanen T."/>
            <person name="Noordeloos M.E."/>
            <person name="Ohm R.A."/>
            <person name="Ortiz-Santana B."/>
            <person name="Ovrebo C."/>
            <person name="Racz N."/>
            <person name="Riley R."/>
            <person name="Savchenko A."/>
            <person name="Shiryaev A."/>
            <person name="Soop K."/>
            <person name="Spirin V."/>
            <person name="Szebenyi C."/>
            <person name="Tomsovsky M."/>
            <person name="Tulloss R.E."/>
            <person name="Uehling J."/>
            <person name="Grigoriev I.V."/>
            <person name="Vagvolgyi C."/>
            <person name="Papp T."/>
            <person name="Martin F.M."/>
            <person name="Miettinen O."/>
            <person name="Hibbett D.S."/>
            <person name="Nagy L.G."/>
        </authorList>
    </citation>
    <scope>NUCLEOTIDE SEQUENCE [LARGE SCALE GENOMIC DNA]</scope>
    <source>
        <strain evidence="4 5">CBS 121175</strain>
    </source>
</reference>
<dbReference type="OrthoDB" id="3512845at2759"/>
<dbReference type="GO" id="GO:0000012">
    <property type="term" value="P:single strand break repair"/>
    <property type="evidence" value="ECO:0007669"/>
    <property type="project" value="TreeGrafter"/>
</dbReference>
<name>A0A5C3LMD5_COPMA</name>
<feature type="region of interest" description="Disordered" evidence="2">
    <location>
        <begin position="210"/>
        <end position="263"/>
    </location>
</feature>
<dbReference type="GO" id="GO:1990165">
    <property type="term" value="F:single-strand break-containing DNA binding"/>
    <property type="evidence" value="ECO:0007669"/>
    <property type="project" value="TreeGrafter"/>
</dbReference>
<dbReference type="InterPro" id="IPR036265">
    <property type="entry name" value="HIT-like_sf"/>
</dbReference>
<dbReference type="GO" id="GO:0003725">
    <property type="term" value="F:double-stranded RNA binding"/>
    <property type="evidence" value="ECO:0007669"/>
    <property type="project" value="TreeGrafter"/>
</dbReference>
<dbReference type="GO" id="GO:0033699">
    <property type="term" value="F:DNA 5'-adenosine monophosphate hydrolase activity"/>
    <property type="evidence" value="ECO:0007669"/>
    <property type="project" value="TreeGrafter"/>
</dbReference>
<evidence type="ECO:0000256" key="2">
    <source>
        <dbReference type="SAM" id="MobiDB-lite"/>
    </source>
</evidence>
<keyword evidence="1" id="KW-0175">Coiled coil</keyword>
<feature type="domain" description="Aprataxin C2HE/C2H2/C2HC zinc finger" evidence="3">
    <location>
        <begin position="149"/>
        <end position="213"/>
    </location>
</feature>
<dbReference type="Pfam" id="PF11969">
    <property type="entry name" value="DcpS_C"/>
    <property type="match status" value="1"/>
</dbReference>
<dbReference type="AlphaFoldDB" id="A0A5C3LMD5"/>
<dbReference type="PANTHER" id="PTHR12486">
    <property type="entry name" value="APRATAXIN-RELATED"/>
    <property type="match status" value="1"/>
</dbReference>
<evidence type="ECO:0000313" key="5">
    <source>
        <dbReference type="Proteomes" id="UP000307440"/>
    </source>
</evidence>
<dbReference type="GO" id="GO:0005634">
    <property type="term" value="C:nucleus"/>
    <property type="evidence" value="ECO:0007669"/>
    <property type="project" value="TreeGrafter"/>
</dbReference>